<feature type="transmembrane region" description="Helical" evidence="11">
    <location>
        <begin position="758"/>
        <end position="780"/>
    </location>
</feature>
<feature type="repeat" description="WD" evidence="9">
    <location>
        <begin position="416"/>
        <end position="462"/>
    </location>
</feature>
<dbReference type="PROSITE" id="PS00678">
    <property type="entry name" value="WD_REPEATS_1"/>
    <property type="match status" value="2"/>
</dbReference>
<dbReference type="PANTHER" id="PTHR22846">
    <property type="entry name" value="WD40 REPEAT PROTEIN"/>
    <property type="match status" value="1"/>
</dbReference>
<organism evidence="12 13">
    <name type="scientific">Rhizopogon vesiculosus</name>
    <dbReference type="NCBI Taxonomy" id="180088"/>
    <lineage>
        <taxon>Eukaryota</taxon>
        <taxon>Fungi</taxon>
        <taxon>Dikarya</taxon>
        <taxon>Basidiomycota</taxon>
        <taxon>Agaricomycotina</taxon>
        <taxon>Agaricomycetes</taxon>
        <taxon>Agaricomycetidae</taxon>
        <taxon>Boletales</taxon>
        <taxon>Suillineae</taxon>
        <taxon>Rhizopogonaceae</taxon>
        <taxon>Rhizopogon</taxon>
    </lineage>
</organism>
<evidence type="ECO:0000256" key="2">
    <source>
        <dbReference type="ARBA" id="ARBA00004141"/>
    </source>
</evidence>
<evidence type="ECO:0000313" key="13">
    <source>
        <dbReference type="Proteomes" id="UP000183567"/>
    </source>
</evidence>
<feature type="repeat" description="WD" evidence="9">
    <location>
        <begin position="284"/>
        <end position="325"/>
    </location>
</feature>
<dbReference type="PANTHER" id="PTHR22846:SF2">
    <property type="entry name" value="F-BOX-LIKE_WD REPEAT-CONTAINING PROTEIN EBI"/>
    <property type="match status" value="1"/>
</dbReference>
<evidence type="ECO:0000256" key="10">
    <source>
        <dbReference type="SAM" id="MobiDB-lite"/>
    </source>
</evidence>
<dbReference type="PROSITE" id="PS50082">
    <property type="entry name" value="WD_REPEATS_2"/>
    <property type="match status" value="5"/>
</dbReference>
<keyword evidence="4 11" id="KW-0812">Transmembrane</keyword>
<dbReference type="PROSITE" id="PS50294">
    <property type="entry name" value="WD_REPEATS_REGION"/>
    <property type="match status" value="4"/>
</dbReference>
<feature type="repeat" description="WD" evidence="9">
    <location>
        <begin position="187"/>
        <end position="229"/>
    </location>
</feature>
<dbReference type="STRING" id="180088.A0A1J8QG53"/>
<evidence type="ECO:0000256" key="1">
    <source>
        <dbReference type="ARBA" id="ARBA00004123"/>
    </source>
</evidence>
<comment type="subcellular location">
    <subcellularLocation>
        <location evidence="2">Membrane</location>
        <topology evidence="2">Multi-pass membrane protein</topology>
    </subcellularLocation>
    <subcellularLocation>
        <location evidence="1">Nucleus</location>
    </subcellularLocation>
</comment>
<dbReference type="InterPro" id="IPR019775">
    <property type="entry name" value="WD40_repeat_CS"/>
</dbReference>
<comment type="caution">
    <text evidence="12">The sequence shown here is derived from an EMBL/GenBank/DDBJ whole genome shotgun (WGS) entry which is preliminary data.</text>
</comment>
<dbReference type="PROSITE" id="PS50896">
    <property type="entry name" value="LISH"/>
    <property type="match status" value="1"/>
</dbReference>
<sequence>MPAPLLITADQVNCLIHAYFLDSGFQHSAFALRMEGRLDHSPHIKKHIPRGELIELLSKALLYTEVEAHWKGDELMTNCSAPFSLLEHHACSLQPTASTSTAKVNGDTAGKRKASTPSEDSRAEKRARKEQDEKDVQMDIDGAPASKTKPKDAKPGASQVSPEALAKKPKVHRASIVGTRAGAVRFLQAHKTEVFVVAWNPSAKGQLVSGSRDAVVNYWTVPTEQTNEPTVTIQPSVTLSDLTVASQADLTALSWNHDGSLVAIGSYDSILRICTASGKLYFNDSHHKGPIFAAKFSPSSQWVVTASLDCTSCVWDVKHKKLHRQYRNHGDSCCLDVEWLDNSTFASCGADRVVHIVSLTATGPLHTLGGHEGEINSIKCNPSRTRLASCADDGTARIWNIDNIHSEKPVPVPVVLHGHQQCLTSIEWCPVTGPGEHELVATASFDATARLWDTVTGECIKVFSDHTKHVYALTFSPEGRHLVTGGGDGSLIMYESKEKKWSWYTGEKSGIFEIDWQSWGDTSLIALALEQRMVAVIDPGKNRPTILSPTVISRFSRSITTDAHTVTTSSSQEAWKRFGITAAVVAGTIVLAEGLLNRDTRDSLTPAEQSYLHESFKYTGGGLVLTAIAARSLFRSGVAFRIMSANPWLVLGVSLAGSIGSMMGVFYTPPDKTFQKHAFWLAFNACQAATLSPLFFLSPAILSRAALYTCGVVGSLSYVGATARNDKYLYMGGPLLAGVTVVALSSLAPLALPLGMRGLAIAESLSLYGGLAVFSGFVLYDTQKILQHARMAEMGAIPRDPVKESVALELDMINIFIRLVQILAMRSNNRK</sequence>
<evidence type="ECO:0000256" key="8">
    <source>
        <dbReference type="ARBA" id="ARBA00023242"/>
    </source>
</evidence>
<dbReference type="GO" id="GO:0003714">
    <property type="term" value="F:transcription corepressor activity"/>
    <property type="evidence" value="ECO:0007669"/>
    <property type="project" value="InterPro"/>
</dbReference>
<dbReference type="InterPro" id="IPR036322">
    <property type="entry name" value="WD40_repeat_dom_sf"/>
</dbReference>
<dbReference type="Proteomes" id="UP000183567">
    <property type="component" value="Unassembled WGS sequence"/>
</dbReference>
<dbReference type="Gene3D" id="2.130.10.10">
    <property type="entry name" value="YVTN repeat-like/Quinoprotein amine dehydrogenase"/>
    <property type="match status" value="1"/>
</dbReference>
<dbReference type="Gene3D" id="1.20.960.30">
    <property type="match status" value="1"/>
</dbReference>
<dbReference type="EMBL" id="LVVM01004691">
    <property type="protein sequence ID" value="OJA12344.1"/>
    <property type="molecule type" value="Genomic_DNA"/>
</dbReference>
<keyword evidence="3 9" id="KW-0853">WD repeat</keyword>
<evidence type="ECO:0000256" key="7">
    <source>
        <dbReference type="ARBA" id="ARBA00023136"/>
    </source>
</evidence>
<keyword evidence="6 11" id="KW-1133">Transmembrane helix</keyword>
<feature type="compositionally biased region" description="Basic and acidic residues" evidence="10">
    <location>
        <begin position="119"/>
        <end position="137"/>
    </location>
</feature>
<feature type="repeat" description="WD" evidence="9">
    <location>
        <begin position="463"/>
        <end position="495"/>
    </location>
</feature>
<dbReference type="InterPro" id="IPR015943">
    <property type="entry name" value="WD40/YVTN_repeat-like_dom_sf"/>
</dbReference>
<dbReference type="Pfam" id="PF00400">
    <property type="entry name" value="WD40"/>
    <property type="match status" value="6"/>
</dbReference>
<dbReference type="Pfam" id="PF01027">
    <property type="entry name" value="Bax1-I"/>
    <property type="match status" value="1"/>
</dbReference>
<feature type="region of interest" description="Disordered" evidence="10">
    <location>
        <begin position="96"/>
        <end position="167"/>
    </location>
</feature>
<evidence type="ECO:0008006" key="14">
    <source>
        <dbReference type="Google" id="ProtNLM"/>
    </source>
</evidence>
<feature type="transmembrane region" description="Helical" evidence="11">
    <location>
        <begin position="728"/>
        <end position="752"/>
    </location>
</feature>
<evidence type="ECO:0000313" key="12">
    <source>
        <dbReference type="EMBL" id="OJA12344.1"/>
    </source>
</evidence>
<evidence type="ECO:0000256" key="11">
    <source>
        <dbReference type="SAM" id="Phobius"/>
    </source>
</evidence>
<dbReference type="SMART" id="SM00320">
    <property type="entry name" value="WD40"/>
    <property type="match status" value="7"/>
</dbReference>
<evidence type="ECO:0000256" key="6">
    <source>
        <dbReference type="ARBA" id="ARBA00022989"/>
    </source>
</evidence>
<dbReference type="InterPro" id="IPR006594">
    <property type="entry name" value="LisH"/>
</dbReference>
<reference evidence="12 13" key="1">
    <citation type="submission" date="2016-03" db="EMBL/GenBank/DDBJ databases">
        <title>Comparative genomics of the ectomycorrhizal sister species Rhizopogon vinicolor and Rhizopogon vesiculosus (Basidiomycota: Boletales) reveals a divergence of the mating type B locus.</title>
        <authorList>
            <person name="Mujic A.B."/>
            <person name="Kuo A."/>
            <person name="Tritt A."/>
            <person name="Lipzen A."/>
            <person name="Chen C."/>
            <person name="Johnson J."/>
            <person name="Sharma A."/>
            <person name="Barry K."/>
            <person name="Grigoriev I.V."/>
            <person name="Spatafora J.W."/>
        </authorList>
    </citation>
    <scope>NUCLEOTIDE SEQUENCE [LARGE SCALE GENOMIC DNA]</scope>
    <source>
        <strain evidence="12 13">AM-OR11-056</strain>
    </source>
</reference>
<evidence type="ECO:0000256" key="4">
    <source>
        <dbReference type="ARBA" id="ARBA00022692"/>
    </source>
</evidence>
<proteinExistence type="predicted"/>
<feature type="transmembrane region" description="Helical" evidence="11">
    <location>
        <begin position="678"/>
        <end position="696"/>
    </location>
</feature>
<dbReference type="GO" id="GO:0000118">
    <property type="term" value="C:histone deacetylase complex"/>
    <property type="evidence" value="ECO:0007669"/>
    <property type="project" value="TreeGrafter"/>
</dbReference>
<feature type="transmembrane region" description="Helical" evidence="11">
    <location>
        <begin position="646"/>
        <end position="666"/>
    </location>
</feature>
<dbReference type="GO" id="GO:0006357">
    <property type="term" value="P:regulation of transcription by RNA polymerase II"/>
    <property type="evidence" value="ECO:0007669"/>
    <property type="project" value="TreeGrafter"/>
</dbReference>
<keyword evidence="13" id="KW-1185">Reference proteome</keyword>
<dbReference type="AlphaFoldDB" id="A0A1J8QG53"/>
<feature type="transmembrane region" description="Helical" evidence="11">
    <location>
        <begin position="702"/>
        <end position="721"/>
    </location>
</feature>
<dbReference type="CDD" id="cd00200">
    <property type="entry name" value="WD40"/>
    <property type="match status" value="1"/>
</dbReference>
<feature type="repeat" description="WD" evidence="9">
    <location>
        <begin position="368"/>
        <end position="403"/>
    </location>
</feature>
<dbReference type="Pfam" id="PF08513">
    <property type="entry name" value="LisH"/>
    <property type="match status" value="1"/>
</dbReference>
<keyword evidence="5" id="KW-0677">Repeat</keyword>
<keyword evidence="8" id="KW-0539">Nucleus</keyword>
<keyword evidence="7 11" id="KW-0472">Membrane</keyword>
<dbReference type="InterPro" id="IPR006214">
    <property type="entry name" value="Bax_inhibitor_1-related"/>
</dbReference>
<dbReference type="OrthoDB" id="1367865at2759"/>
<protein>
    <recommendedName>
        <fullName evidence="14">LisH domain-containing protein</fullName>
    </recommendedName>
</protein>
<evidence type="ECO:0000256" key="9">
    <source>
        <dbReference type="PROSITE-ProRule" id="PRU00221"/>
    </source>
</evidence>
<gene>
    <name evidence="12" type="ORF">AZE42_02786</name>
</gene>
<dbReference type="GO" id="GO:0016020">
    <property type="term" value="C:membrane"/>
    <property type="evidence" value="ECO:0007669"/>
    <property type="project" value="UniProtKB-SubCell"/>
</dbReference>
<name>A0A1J8QG53_9AGAM</name>
<dbReference type="InterPro" id="IPR001680">
    <property type="entry name" value="WD40_rpt"/>
</dbReference>
<evidence type="ECO:0000256" key="3">
    <source>
        <dbReference type="ARBA" id="ARBA00022574"/>
    </source>
</evidence>
<dbReference type="InterPro" id="IPR045183">
    <property type="entry name" value="Ebi-like"/>
</dbReference>
<dbReference type="SUPFAM" id="SSF50978">
    <property type="entry name" value="WD40 repeat-like"/>
    <property type="match status" value="2"/>
</dbReference>
<evidence type="ECO:0000256" key="5">
    <source>
        <dbReference type="ARBA" id="ARBA00022737"/>
    </source>
</evidence>
<accession>A0A1J8QG53</accession>